<keyword evidence="1" id="KW-1133">Transmembrane helix</keyword>
<dbReference type="PANTHER" id="PTHR37464">
    <property type="entry name" value="BLL2463 PROTEIN"/>
    <property type="match status" value="1"/>
</dbReference>
<keyword evidence="1 3" id="KW-0812">Transmembrane</keyword>
<evidence type="ECO:0000259" key="2">
    <source>
        <dbReference type="Pfam" id="PF07584"/>
    </source>
</evidence>
<sequence>MSFAHPSYLWALLGLLVPIAIHLWSKKEARTIKIGSVQWLSESKSKQSSSIQLNEWWLLVLRMGIISLLVLLMAKPQWHSKVSTTSLTYIIEPELVQHTDFMSRFNEISDDQEIRLLYKGLPLKENEQAIATINSIPDYWALASEMDALKTDSIVVFTKGFAKGLKGARPETKHKMHWVVIDFALAKETPLLAYKKKNGLQVFTGKSTPFDTKVSKKNIKLGDEFTLNTNGDSLVISGTNPSKKIPVYVQKPIKIALYYSDSLQKDKLYIEAALKALSIYLDSEIQVESSLDTEVVSKKEADAIIWLSAKPSPKTAKKLLAFKEDALSKSMIIAGVAEHTFYLTKRINSENAVTERLTEQLLQLLDNNSEVEKFIAEVDHRSVTATELETTYTPSKKKQKQLASQNVNPYLWLILLVLLLVERFVAYKRKQ</sequence>
<evidence type="ECO:0000313" key="4">
    <source>
        <dbReference type="Proteomes" id="UP000183038"/>
    </source>
</evidence>
<proteinExistence type="predicted"/>
<reference evidence="3 4" key="1">
    <citation type="submission" date="2016-10" db="EMBL/GenBank/DDBJ databases">
        <authorList>
            <person name="de Groot N.N."/>
        </authorList>
    </citation>
    <scope>NUCLEOTIDE SEQUENCE [LARGE SCALE GENOMIC DNA]</scope>
    <source>
        <strain evidence="3 4">MAR_2009_71</strain>
    </source>
</reference>
<dbReference type="AlphaFoldDB" id="A0A1H4U080"/>
<organism evidence="3 4">
    <name type="scientific">Maribacter dokdonensis</name>
    <dbReference type="NCBI Taxonomy" id="320912"/>
    <lineage>
        <taxon>Bacteria</taxon>
        <taxon>Pseudomonadati</taxon>
        <taxon>Bacteroidota</taxon>
        <taxon>Flavobacteriia</taxon>
        <taxon>Flavobacteriales</taxon>
        <taxon>Flavobacteriaceae</taxon>
        <taxon>Maribacter</taxon>
    </lineage>
</organism>
<name>A0A1H4U080_9FLAO</name>
<dbReference type="NCBIfam" id="TIGR02226">
    <property type="entry name" value="two_anch"/>
    <property type="match status" value="1"/>
</dbReference>
<feature type="domain" description="Aerotolerance regulator N-terminal" evidence="2">
    <location>
        <begin position="1"/>
        <end position="76"/>
    </location>
</feature>
<dbReference type="EMBL" id="FNTB01000001">
    <property type="protein sequence ID" value="SEC61950.1"/>
    <property type="molecule type" value="Genomic_DNA"/>
</dbReference>
<dbReference type="InterPro" id="IPR024163">
    <property type="entry name" value="Aerotolerance_reg_N"/>
</dbReference>
<evidence type="ECO:0000313" key="3">
    <source>
        <dbReference type="EMBL" id="SEC61950.1"/>
    </source>
</evidence>
<accession>A0A1H4U080</accession>
<gene>
    <name evidence="3" type="ORF">SAMN05192540_3631</name>
</gene>
<dbReference type="RefSeq" id="WP_074674359.1">
    <property type="nucleotide sequence ID" value="NZ_FNTB01000001.1"/>
</dbReference>
<feature type="transmembrane region" description="Helical" evidence="1">
    <location>
        <begin position="6"/>
        <end position="24"/>
    </location>
</feature>
<feature type="transmembrane region" description="Helical" evidence="1">
    <location>
        <begin position="409"/>
        <end position="426"/>
    </location>
</feature>
<evidence type="ECO:0000256" key="1">
    <source>
        <dbReference type="SAM" id="Phobius"/>
    </source>
</evidence>
<dbReference type="OrthoDB" id="890881at2"/>
<dbReference type="PANTHER" id="PTHR37464:SF1">
    <property type="entry name" value="BLL2463 PROTEIN"/>
    <property type="match status" value="1"/>
</dbReference>
<dbReference type="Proteomes" id="UP000183038">
    <property type="component" value="Unassembled WGS sequence"/>
</dbReference>
<keyword evidence="1" id="KW-0472">Membrane</keyword>
<dbReference type="Pfam" id="PF07584">
    <property type="entry name" value="BatA"/>
    <property type="match status" value="1"/>
</dbReference>
<dbReference type="InterPro" id="IPR011933">
    <property type="entry name" value="Double_TM_dom"/>
</dbReference>
<protein>
    <submittedName>
        <fullName evidence="3">N-terminal double-transmembrane domain-containing protein</fullName>
    </submittedName>
</protein>